<comment type="caution">
    <text evidence="1">The sequence shown here is derived from an EMBL/GenBank/DDBJ whole genome shotgun (WGS) entry which is preliminary data.</text>
</comment>
<gene>
    <name evidence="1" type="ORF">P174DRAFT_450890</name>
</gene>
<dbReference type="EMBL" id="MSZS01000004">
    <property type="protein sequence ID" value="PKX93945.1"/>
    <property type="molecule type" value="Genomic_DNA"/>
</dbReference>
<evidence type="ECO:0000313" key="1">
    <source>
        <dbReference type="EMBL" id="PKX93945.1"/>
    </source>
</evidence>
<dbReference type="OrthoDB" id="10492058at2759"/>
<organism evidence="1 2">
    <name type="scientific">Aspergillus novofumigatus (strain IBT 16806)</name>
    <dbReference type="NCBI Taxonomy" id="1392255"/>
    <lineage>
        <taxon>Eukaryota</taxon>
        <taxon>Fungi</taxon>
        <taxon>Dikarya</taxon>
        <taxon>Ascomycota</taxon>
        <taxon>Pezizomycotina</taxon>
        <taxon>Eurotiomycetes</taxon>
        <taxon>Eurotiomycetidae</taxon>
        <taxon>Eurotiales</taxon>
        <taxon>Aspergillaceae</taxon>
        <taxon>Aspergillus</taxon>
        <taxon>Aspergillus subgen. Fumigati</taxon>
    </lineage>
</organism>
<dbReference type="VEuPathDB" id="FungiDB:P174DRAFT_450890"/>
<name>A0A2I1C8M9_ASPN1</name>
<dbReference type="Proteomes" id="UP000234474">
    <property type="component" value="Unassembled WGS sequence"/>
</dbReference>
<sequence length="52" mass="6183">MRRLKGRHRLAIRQRCRQVLLPTPQGFRVIGGVERNRAGSRFLTSEHLFRRV</sequence>
<reference evidence="2" key="1">
    <citation type="journal article" date="2018" name="Proc. Natl. Acad. Sci. U.S.A.">
        <title>Linking secondary metabolites to gene clusters through genome sequencing of six diverse Aspergillus species.</title>
        <authorList>
            <person name="Kaerboelling I."/>
            <person name="Vesth T.C."/>
            <person name="Frisvad J.C."/>
            <person name="Nybo J.L."/>
            <person name="Theobald S."/>
            <person name="Kuo A."/>
            <person name="Bowyer P."/>
            <person name="Matsuda Y."/>
            <person name="Mondo S."/>
            <person name="Lyhne E.K."/>
            <person name="Kogle M.E."/>
            <person name="Clum A."/>
            <person name="Lipzen A."/>
            <person name="Salamov A."/>
            <person name="Ngan C.Y."/>
            <person name="Daum C."/>
            <person name="Chiniquy J."/>
            <person name="Barry K."/>
            <person name="LaButti K."/>
            <person name="Haridas S."/>
            <person name="Simmons B.A."/>
            <person name="Magnuson J.K."/>
            <person name="Mortensen U.H."/>
            <person name="Larsen T.O."/>
            <person name="Grigoriev I.V."/>
            <person name="Baker S.E."/>
            <person name="Andersen M.R."/>
        </authorList>
    </citation>
    <scope>NUCLEOTIDE SEQUENCE [LARGE SCALE GENOMIC DNA]</scope>
    <source>
        <strain evidence="2">IBT 16806</strain>
    </source>
</reference>
<keyword evidence="2" id="KW-1185">Reference proteome</keyword>
<dbReference type="RefSeq" id="XP_024682540.1">
    <property type="nucleotide sequence ID" value="XM_024828977.1"/>
</dbReference>
<dbReference type="AlphaFoldDB" id="A0A2I1C8M9"/>
<accession>A0A2I1C8M9</accession>
<dbReference type="GeneID" id="36536303"/>
<protein>
    <submittedName>
        <fullName evidence="1">Uncharacterized protein</fullName>
    </submittedName>
</protein>
<evidence type="ECO:0000313" key="2">
    <source>
        <dbReference type="Proteomes" id="UP000234474"/>
    </source>
</evidence>
<proteinExistence type="predicted"/>